<reference evidence="1 2" key="1">
    <citation type="submission" date="2018-06" db="EMBL/GenBank/DDBJ databases">
        <authorList>
            <consortium name="Pathogen Informatics"/>
            <person name="Doyle S."/>
        </authorList>
    </citation>
    <scope>NUCLEOTIDE SEQUENCE [LARGE SCALE GENOMIC DNA]</scope>
    <source>
        <strain evidence="1 2">NCTC11544</strain>
    </source>
</reference>
<dbReference type="AlphaFoldDB" id="A0A379YBJ7"/>
<accession>A0A379YBJ7</accession>
<sequence>MNDVALMELLTEARRASRLQLLELLSTRIERLEADNASRDQILSMLKSWISARQNVGASKSQGVAL</sequence>
<dbReference type="RefSeq" id="WP_115182683.1">
    <property type="nucleotide sequence ID" value="NZ_CAMIRA010000001.1"/>
</dbReference>
<evidence type="ECO:0000313" key="1">
    <source>
        <dbReference type="EMBL" id="SUI43286.1"/>
    </source>
</evidence>
<protein>
    <submittedName>
        <fullName evidence="1">Uncharacterized protein</fullName>
    </submittedName>
</protein>
<evidence type="ECO:0000313" key="2">
    <source>
        <dbReference type="Proteomes" id="UP000255529"/>
    </source>
</evidence>
<name>A0A379YBJ7_9GAMM</name>
<proteinExistence type="predicted"/>
<dbReference type="Proteomes" id="UP000255529">
    <property type="component" value="Unassembled WGS sequence"/>
</dbReference>
<dbReference type="EMBL" id="UGYN01000002">
    <property type="protein sequence ID" value="SUI43286.1"/>
    <property type="molecule type" value="Genomic_DNA"/>
</dbReference>
<gene>
    <name evidence="1" type="ORF">NCTC11544_00152</name>
</gene>
<organism evidence="1 2">
    <name type="scientific">Serratia quinivorans</name>
    <dbReference type="NCBI Taxonomy" id="137545"/>
    <lineage>
        <taxon>Bacteria</taxon>
        <taxon>Pseudomonadati</taxon>
        <taxon>Pseudomonadota</taxon>
        <taxon>Gammaproteobacteria</taxon>
        <taxon>Enterobacterales</taxon>
        <taxon>Yersiniaceae</taxon>
        <taxon>Serratia</taxon>
    </lineage>
</organism>